<dbReference type="AlphaFoldDB" id="A0A835F189"/>
<sequence length="107" mass="11603">MSTIPAFTYKREVAGAGGDAAERAHCVICLRHAGAAVRADRRASVCILLKNATQVAEVSFVTSKCQCSKVTEFFCNHFLLLGLETSVKVADQLRKLDHSNHRSQVAA</sequence>
<dbReference type="OrthoDB" id="8062037at2759"/>
<evidence type="ECO:0000313" key="2">
    <source>
        <dbReference type="Proteomes" id="UP000636709"/>
    </source>
</evidence>
<evidence type="ECO:0000313" key="1">
    <source>
        <dbReference type="EMBL" id="KAF8725485.1"/>
    </source>
</evidence>
<name>A0A835F189_9POAL</name>
<dbReference type="Proteomes" id="UP000636709">
    <property type="component" value="Unassembled WGS sequence"/>
</dbReference>
<comment type="caution">
    <text evidence="1">The sequence shown here is derived from an EMBL/GenBank/DDBJ whole genome shotgun (WGS) entry which is preliminary data.</text>
</comment>
<proteinExistence type="predicted"/>
<keyword evidence="2" id="KW-1185">Reference proteome</keyword>
<protein>
    <submittedName>
        <fullName evidence="1">Uncharacterized protein</fullName>
    </submittedName>
</protein>
<accession>A0A835F189</accession>
<reference evidence="1" key="1">
    <citation type="submission" date="2020-07" db="EMBL/GenBank/DDBJ databases">
        <title>Genome sequence and genetic diversity analysis of an under-domesticated orphan crop, white fonio (Digitaria exilis).</title>
        <authorList>
            <person name="Bennetzen J.L."/>
            <person name="Chen S."/>
            <person name="Ma X."/>
            <person name="Wang X."/>
            <person name="Yssel A.E.J."/>
            <person name="Chaluvadi S.R."/>
            <person name="Johnson M."/>
            <person name="Gangashetty P."/>
            <person name="Hamidou F."/>
            <person name="Sanogo M.D."/>
            <person name="Zwaenepoel A."/>
            <person name="Wallace J."/>
            <person name="Van De Peer Y."/>
            <person name="Van Deynze A."/>
        </authorList>
    </citation>
    <scope>NUCLEOTIDE SEQUENCE</scope>
    <source>
        <tissue evidence="1">Leaves</tissue>
    </source>
</reference>
<organism evidence="1 2">
    <name type="scientific">Digitaria exilis</name>
    <dbReference type="NCBI Taxonomy" id="1010633"/>
    <lineage>
        <taxon>Eukaryota</taxon>
        <taxon>Viridiplantae</taxon>
        <taxon>Streptophyta</taxon>
        <taxon>Embryophyta</taxon>
        <taxon>Tracheophyta</taxon>
        <taxon>Spermatophyta</taxon>
        <taxon>Magnoliopsida</taxon>
        <taxon>Liliopsida</taxon>
        <taxon>Poales</taxon>
        <taxon>Poaceae</taxon>
        <taxon>PACMAD clade</taxon>
        <taxon>Panicoideae</taxon>
        <taxon>Panicodae</taxon>
        <taxon>Paniceae</taxon>
        <taxon>Anthephorinae</taxon>
        <taxon>Digitaria</taxon>
    </lineage>
</organism>
<gene>
    <name evidence="1" type="ORF">HU200_020011</name>
</gene>
<dbReference type="EMBL" id="JACEFO010001653">
    <property type="protein sequence ID" value="KAF8725485.1"/>
    <property type="molecule type" value="Genomic_DNA"/>
</dbReference>